<organism evidence="1">
    <name type="scientific">Medioppia subpectinata</name>
    <dbReference type="NCBI Taxonomy" id="1979941"/>
    <lineage>
        <taxon>Eukaryota</taxon>
        <taxon>Metazoa</taxon>
        <taxon>Ecdysozoa</taxon>
        <taxon>Arthropoda</taxon>
        <taxon>Chelicerata</taxon>
        <taxon>Arachnida</taxon>
        <taxon>Acari</taxon>
        <taxon>Acariformes</taxon>
        <taxon>Sarcoptiformes</taxon>
        <taxon>Oribatida</taxon>
        <taxon>Brachypylina</taxon>
        <taxon>Oppioidea</taxon>
        <taxon>Oppiidae</taxon>
        <taxon>Medioppia</taxon>
    </lineage>
</organism>
<accession>A0A7R9QJJ9</accession>
<feature type="non-terminal residue" evidence="1">
    <location>
        <position position="132"/>
    </location>
</feature>
<dbReference type="Proteomes" id="UP000759131">
    <property type="component" value="Unassembled WGS sequence"/>
</dbReference>
<sequence length="132" mass="14496">MRISADCIDAECETTARAAADQLSDTLLTMSLSDNRPNDDIRVIYKVKYSSNEPYVSLQVIPLATKGTADGGEGYPSHWHEVKQQVLDLNFKDKTTAPKNVVFMGRVVSAGYEAPLVNDDEYLTALKVSPLS</sequence>
<dbReference type="EMBL" id="CAJPIZ010041534">
    <property type="protein sequence ID" value="CAG2121734.1"/>
    <property type="molecule type" value="Genomic_DNA"/>
</dbReference>
<name>A0A7R9QJJ9_9ACAR</name>
<reference evidence="1" key="1">
    <citation type="submission" date="2020-11" db="EMBL/GenBank/DDBJ databases">
        <authorList>
            <person name="Tran Van P."/>
        </authorList>
    </citation>
    <scope>NUCLEOTIDE SEQUENCE</scope>
</reference>
<dbReference type="EMBL" id="OC896109">
    <property type="protein sequence ID" value="CAD7647932.1"/>
    <property type="molecule type" value="Genomic_DNA"/>
</dbReference>
<evidence type="ECO:0000313" key="1">
    <source>
        <dbReference type="EMBL" id="CAD7647932.1"/>
    </source>
</evidence>
<dbReference type="AlphaFoldDB" id="A0A7R9QJJ9"/>
<gene>
    <name evidence="1" type="ORF">OSB1V03_LOCUS21680</name>
</gene>
<keyword evidence="2" id="KW-1185">Reference proteome</keyword>
<protein>
    <submittedName>
        <fullName evidence="1">Uncharacterized protein</fullName>
    </submittedName>
</protein>
<proteinExistence type="predicted"/>
<evidence type="ECO:0000313" key="2">
    <source>
        <dbReference type="Proteomes" id="UP000759131"/>
    </source>
</evidence>